<evidence type="ECO:0000256" key="6">
    <source>
        <dbReference type="ARBA" id="ARBA00023136"/>
    </source>
</evidence>
<evidence type="ECO:0000256" key="4">
    <source>
        <dbReference type="ARBA" id="ARBA00022692"/>
    </source>
</evidence>
<evidence type="ECO:0000313" key="20">
    <source>
        <dbReference type="EMBL" id="CAF4055135.1"/>
    </source>
</evidence>
<keyword evidence="4 17" id="KW-0812">Transmembrane</keyword>
<evidence type="ECO:0000256" key="7">
    <source>
        <dbReference type="ARBA" id="ARBA00047368"/>
    </source>
</evidence>
<comment type="catalytic activity">
    <reaction evidence="10">
        <text>12-octadecanoyloxy-octadecanoate + H2O = 12-hydroxyoctadecanoate + octadecanoate + H(+)</text>
        <dbReference type="Rhea" id="RHEA:52080"/>
        <dbReference type="ChEBI" id="CHEBI:15377"/>
        <dbReference type="ChEBI" id="CHEBI:15378"/>
        <dbReference type="ChEBI" id="CHEBI:25629"/>
        <dbReference type="ChEBI" id="CHEBI:84201"/>
        <dbReference type="ChEBI" id="CHEBI:136330"/>
    </reaction>
    <physiologicalReaction direction="left-to-right" evidence="10">
        <dbReference type="Rhea" id="RHEA:52081"/>
    </physiologicalReaction>
</comment>
<evidence type="ECO:0000256" key="1">
    <source>
        <dbReference type="ARBA" id="ARBA00000923"/>
    </source>
</evidence>
<evidence type="ECO:0000256" key="3">
    <source>
        <dbReference type="ARBA" id="ARBA00009300"/>
    </source>
</evidence>
<name>A0A819PJ18_9BILA</name>
<organism evidence="19 21">
    <name type="scientific">Rotaria magnacalcarata</name>
    <dbReference type="NCBI Taxonomy" id="392030"/>
    <lineage>
        <taxon>Eukaryota</taxon>
        <taxon>Metazoa</taxon>
        <taxon>Spiralia</taxon>
        <taxon>Gnathifera</taxon>
        <taxon>Rotifera</taxon>
        <taxon>Eurotatoria</taxon>
        <taxon>Bdelloidea</taxon>
        <taxon>Philodinida</taxon>
        <taxon>Philodinidae</taxon>
        <taxon>Rotaria</taxon>
    </lineage>
</organism>
<feature type="transmembrane region" description="Helical" evidence="17">
    <location>
        <begin position="434"/>
        <end position="455"/>
    </location>
</feature>
<evidence type="ECO:0000256" key="17">
    <source>
        <dbReference type="SAM" id="Phobius"/>
    </source>
</evidence>
<dbReference type="PANTHER" id="PTHR28651:SF1">
    <property type="entry name" value="TRANSMEMBRANE PROTEIN 232"/>
    <property type="match status" value="1"/>
</dbReference>
<dbReference type="InterPro" id="IPR006816">
    <property type="entry name" value="ELMO_dom"/>
</dbReference>
<protein>
    <recommendedName>
        <fullName evidence="18">ELMO domain-containing protein</fullName>
    </recommendedName>
</protein>
<gene>
    <name evidence="19" type="ORF">OVN521_LOCUS15486</name>
    <name evidence="20" type="ORF">UXM345_LOCUS19478</name>
</gene>
<keyword evidence="21" id="KW-1185">Reference proteome</keyword>
<comment type="catalytic activity">
    <reaction evidence="15">
        <text>13-(9Z-hexadecenoyloxy)-octadecanoate + H2O = 13-hydroxy-octadecanoate + (9Z)-hexadecenoate + H(+)</text>
        <dbReference type="Rhea" id="RHEA:52076"/>
        <dbReference type="ChEBI" id="CHEBI:15377"/>
        <dbReference type="ChEBI" id="CHEBI:15378"/>
        <dbReference type="ChEBI" id="CHEBI:32372"/>
        <dbReference type="ChEBI" id="CHEBI:136304"/>
        <dbReference type="ChEBI" id="CHEBI:136315"/>
    </reaction>
    <physiologicalReaction direction="left-to-right" evidence="15">
        <dbReference type="Rhea" id="RHEA:52077"/>
    </physiologicalReaction>
</comment>
<dbReference type="AlphaFoldDB" id="A0A819PJ18"/>
<dbReference type="PANTHER" id="PTHR28651">
    <property type="entry name" value="TRANSMEMBRANE PROTEIN 232"/>
    <property type="match status" value="1"/>
</dbReference>
<dbReference type="Pfam" id="PF04750">
    <property type="entry name" value="Far-17a_AIG1"/>
    <property type="match status" value="1"/>
</dbReference>
<evidence type="ECO:0000259" key="18">
    <source>
        <dbReference type="PROSITE" id="PS51335"/>
    </source>
</evidence>
<comment type="catalytic activity">
    <reaction evidence="9">
        <text>9-hexadecanoyloxy-octadecanoate + H2O = 9-hydroxy-octadecanoate + hexadecanoate + H(+)</text>
        <dbReference type="Rhea" id="RHEA:52052"/>
        <dbReference type="ChEBI" id="CHEBI:7896"/>
        <dbReference type="ChEBI" id="CHEBI:15377"/>
        <dbReference type="ChEBI" id="CHEBI:15378"/>
        <dbReference type="ChEBI" id="CHEBI:83670"/>
        <dbReference type="ChEBI" id="CHEBI:136286"/>
    </reaction>
    <physiologicalReaction direction="left-to-right" evidence="9">
        <dbReference type="Rhea" id="RHEA:52053"/>
    </physiologicalReaction>
</comment>
<accession>A0A819PJ18</accession>
<evidence type="ECO:0000256" key="13">
    <source>
        <dbReference type="ARBA" id="ARBA00049221"/>
    </source>
</evidence>
<evidence type="ECO:0000256" key="12">
    <source>
        <dbReference type="ARBA" id="ARBA00048800"/>
    </source>
</evidence>
<dbReference type="GO" id="GO:0012505">
    <property type="term" value="C:endomembrane system"/>
    <property type="evidence" value="ECO:0007669"/>
    <property type="project" value="UniProtKB-SubCell"/>
</dbReference>
<dbReference type="Pfam" id="PF15877">
    <property type="entry name" value="TMEM232"/>
    <property type="match status" value="1"/>
</dbReference>
<dbReference type="GO" id="GO:0016020">
    <property type="term" value="C:membrane"/>
    <property type="evidence" value="ECO:0007669"/>
    <property type="project" value="InterPro"/>
</dbReference>
<evidence type="ECO:0000256" key="9">
    <source>
        <dbReference type="ARBA" id="ARBA00047863"/>
    </source>
</evidence>
<comment type="catalytic activity">
    <reaction evidence="8">
        <text>13-octadecanoyloxy-octadecanoate + H2O = 13-hydroxy-octadecanoate + octadecanoate + H(+)</text>
        <dbReference type="Rhea" id="RHEA:52084"/>
        <dbReference type="ChEBI" id="CHEBI:15377"/>
        <dbReference type="ChEBI" id="CHEBI:15378"/>
        <dbReference type="ChEBI" id="CHEBI:25629"/>
        <dbReference type="ChEBI" id="CHEBI:136304"/>
        <dbReference type="ChEBI" id="CHEBI:136335"/>
    </reaction>
    <physiologicalReaction direction="left-to-right" evidence="8">
        <dbReference type="Rhea" id="RHEA:52085"/>
    </physiologicalReaction>
</comment>
<dbReference type="Pfam" id="PF04727">
    <property type="entry name" value="ELMO_CED12"/>
    <property type="match status" value="1"/>
</dbReference>
<feature type="domain" description="ELMO" evidence="18">
    <location>
        <begin position="140"/>
        <end position="301"/>
    </location>
</feature>
<feature type="transmembrane region" description="Helical" evidence="17">
    <location>
        <begin position="404"/>
        <end position="422"/>
    </location>
</feature>
<proteinExistence type="inferred from homology"/>
<keyword evidence="6 17" id="KW-0472">Membrane</keyword>
<reference evidence="19" key="1">
    <citation type="submission" date="2021-02" db="EMBL/GenBank/DDBJ databases">
        <authorList>
            <person name="Nowell W R."/>
        </authorList>
    </citation>
    <scope>NUCLEOTIDE SEQUENCE</scope>
</reference>
<evidence type="ECO:0000313" key="21">
    <source>
        <dbReference type="Proteomes" id="UP000663866"/>
    </source>
</evidence>
<dbReference type="InterPro" id="IPR006838">
    <property type="entry name" value="ADTRP_AIG1"/>
</dbReference>
<comment type="catalytic activity">
    <reaction evidence="7">
        <text>12-hexadecanoyloxy-octadecanoate + H2O = 12-hydroxyoctadecanoate + hexadecanoate + H(+)</text>
        <dbReference type="Rhea" id="RHEA:52056"/>
        <dbReference type="ChEBI" id="CHEBI:7896"/>
        <dbReference type="ChEBI" id="CHEBI:15377"/>
        <dbReference type="ChEBI" id="CHEBI:15378"/>
        <dbReference type="ChEBI" id="CHEBI:83677"/>
        <dbReference type="ChEBI" id="CHEBI:84201"/>
    </reaction>
    <physiologicalReaction direction="left-to-right" evidence="7">
        <dbReference type="Rhea" id="RHEA:52057"/>
    </physiologicalReaction>
</comment>
<dbReference type="EMBL" id="CAJOBG010002464">
    <property type="protein sequence ID" value="CAF4008696.1"/>
    <property type="molecule type" value="Genomic_DNA"/>
</dbReference>
<evidence type="ECO:0000256" key="10">
    <source>
        <dbReference type="ARBA" id="ARBA00048680"/>
    </source>
</evidence>
<comment type="catalytic activity">
    <reaction evidence="13">
        <text>9-octadecanoyloxy-octadecanoate + H2O = 9-hydroxy-octadecanoate + octadecanoate + H(+)</text>
        <dbReference type="Rhea" id="RHEA:52096"/>
        <dbReference type="ChEBI" id="CHEBI:15377"/>
        <dbReference type="ChEBI" id="CHEBI:15378"/>
        <dbReference type="ChEBI" id="CHEBI:25629"/>
        <dbReference type="ChEBI" id="CHEBI:136286"/>
        <dbReference type="ChEBI" id="CHEBI:136373"/>
    </reaction>
    <physiologicalReaction direction="left-to-right" evidence="13">
        <dbReference type="Rhea" id="RHEA:52097"/>
    </physiologicalReaction>
</comment>
<evidence type="ECO:0000256" key="14">
    <source>
        <dbReference type="ARBA" id="ARBA00049296"/>
    </source>
</evidence>
<keyword evidence="5 17" id="KW-1133">Transmembrane helix</keyword>
<evidence type="ECO:0000256" key="8">
    <source>
        <dbReference type="ARBA" id="ARBA00047427"/>
    </source>
</evidence>
<comment type="similarity">
    <text evidence="3">Belongs to the AIG1 family.</text>
</comment>
<evidence type="ECO:0000256" key="2">
    <source>
        <dbReference type="ARBA" id="ARBA00004127"/>
    </source>
</evidence>
<comment type="catalytic activity">
    <reaction evidence="11">
        <text>12-(9Z-octadecenoyloxy)-octadecanoate + H2O = 12-hydroxyoctadecanoate + (9Z)-octadecenoate + H(+)</text>
        <dbReference type="Rhea" id="RHEA:52060"/>
        <dbReference type="ChEBI" id="CHEBI:15377"/>
        <dbReference type="ChEBI" id="CHEBI:15378"/>
        <dbReference type="ChEBI" id="CHEBI:30823"/>
        <dbReference type="ChEBI" id="CHEBI:84201"/>
        <dbReference type="ChEBI" id="CHEBI:136302"/>
    </reaction>
    <physiologicalReaction direction="left-to-right" evidence="11">
        <dbReference type="Rhea" id="RHEA:52061"/>
    </physiologicalReaction>
</comment>
<comment type="catalytic activity">
    <reaction evidence="12">
        <text>9-(9Z-octadecenoyloxy)-octadecanoate + H2O = 9-hydroxy-octadecanoate + (9Z)-octadecenoate + H(+)</text>
        <dbReference type="Rhea" id="RHEA:52048"/>
        <dbReference type="ChEBI" id="CHEBI:15377"/>
        <dbReference type="ChEBI" id="CHEBI:15378"/>
        <dbReference type="ChEBI" id="CHEBI:30823"/>
        <dbReference type="ChEBI" id="CHEBI:136282"/>
        <dbReference type="ChEBI" id="CHEBI:136286"/>
    </reaction>
    <physiologicalReaction direction="left-to-right" evidence="12">
        <dbReference type="Rhea" id="RHEA:52049"/>
    </physiologicalReaction>
</comment>
<comment type="caution">
    <text evidence="19">The sequence shown here is derived from an EMBL/GenBank/DDBJ whole genome shotgun (WGS) entry which is preliminary data.</text>
</comment>
<dbReference type="EMBL" id="CAJOBF010002771">
    <property type="protein sequence ID" value="CAF4055135.1"/>
    <property type="molecule type" value="Genomic_DNA"/>
</dbReference>
<dbReference type="PROSITE" id="PS51335">
    <property type="entry name" value="ELMO"/>
    <property type="match status" value="1"/>
</dbReference>
<evidence type="ECO:0000256" key="11">
    <source>
        <dbReference type="ARBA" id="ARBA00048701"/>
    </source>
</evidence>
<feature type="transmembrane region" description="Helical" evidence="17">
    <location>
        <begin position="216"/>
        <end position="235"/>
    </location>
</feature>
<evidence type="ECO:0000256" key="5">
    <source>
        <dbReference type="ARBA" id="ARBA00022989"/>
    </source>
</evidence>
<evidence type="ECO:0000313" key="19">
    <source>
        <dbReference type="EMBL" id="CAF4008696.1"/>
    </source>
</evidence>
<dbReference type="Proteomes" id="UP000663842">
    <property type="component" value="Unassembled WGS sequence"/>
</dbReference>
<feature type="transmembrane region" description="Helical" evidence="17">
    <location>
        <begin position="337"/>
        <end position="366"/>
    </location>
</feature>
<comment type="catalytic activity">
    <reaction evidence="16">
        <text>12-(9Z-hexadecenoyloxy)-octadecanoate + H2O = 12-hydroxyoctadecanoate + (9Z)-hexadecenoate + H(+)</text>
        <dbReference type="Rhea" id="RHEA:52072"/>
        <dbReference type="ChEBI" id="CHEBI:15377"/>
        <dbReference type="ChEBI" id="CHEBI:15378"/>
        <dbReference type="ChEBI" id="CHEBI:32372"/>
        <dbReference type="ChEBI" id="CHEBI:84201"/>
        <dbReference type="ChEBI" id="CHEBI:136312"/>
    </reaction>
    <physiologicalReaction direction="left-to-right" evidence="16">
        <dbReference type="Rhea" id="RHEA:52073"/>
    </physiologicalReaction>
</comment>
<sequence>MADLDDIEFELNDNDEQCVDIIENCPSPPSPFNLGHIEQETIIQPPITFNDQESAITIRNIVPFDTIFFNEAKIYLFEIMKNNTTTSNETRRKQSNNNVFQRFINFCRSATISNRTLEFNRQCEQLLNLTTFPCDLSDCIHIRILYTIYRRLTNSNEIFYATLGSHWEDIGFQTSNPETDFRSTGLFSIFLLLYFVDSMYLPLAKQIYQFSQDQQQQFPFCCIGINLANIIIKYFRRSLSRMNIEKLVDEKQTDHTAIDFTGKLFIALFLNFYLKWKNNAHTIEDTQQVLSELEQLLMHRPKMLLEEFNNYFQRRQIKNTHETSHQHAFKPKNENKFFFISFIIVAIQIMIRQIIGLILSILAAVVMTLTCSFDTEEFIDGDLAKSTGGKYKFLTILNLHLQAIYYYMCIVNFFFGSDTLTSEKCSLLQKIRDYIFAGLAFPVGMFVCVTFWGLYHFDRELIFPEELDHLLPPIINHAMHTLPGVAICLENLVHHHRYPSRLLGLSCVITMPVQKIPYAHRFGIVSTSYKEKIEKDIQQRLQQESDRSSSAYSIDQGKKHLILEVTEEFVRDYNRASPTEKPKLNDLIYRMLQRLKRKSSQCQVHSNRPIQLQMAWAELCLLSQCKSSYQEECLTTLYRALIYSPLSANQIPTLFFLSETILYWLKNDAILEPFLTSTELKLLKIGQIVFQLLYFHYLEGSTGPYEEFKVRLHTYLEGLEECESAYSSYPNAVWCIHYIESIGSVLVASVDKHVLNSRRSISSANSQPPPPIPPEDFHEINKSDLSAIVQELSPIIWHSVDAWLFVKKYSTTNLSEIMNHYFNETILSLIACRHKLIDENWIDVVMAFQILADVAKTNIDMLETIQLLAQPESTAQLPLHKRADAHLLSRGWRSWPWQLIILLCECLTSICIGTTQAVIKRTVLFGVETSSDNILAFANDSQLLVSEQKAFTETSTTRGNDDNVCLMHMLNCRIIDEQGKVKNDEDDQSWRIRYMGLLCMSQVYKHLQTEPRHKTISNLLWMFIHEYEKRERDDRILEALKVGRFDDDIIQTLKSDIADNQLGTIYNNIAQRLADGLLPDPTPTDLRSAKVKANKKPSFRKGQFLPTSHTQDRYRLSIPSVPPSRGEKKPIQIKNVIENNINDVFKRKEQVLKSIVVDQYRKELEENQDDTVDVIEQLDTMVERAMEITTLNENSLTSVFTLSNKKFIVDPLQERRALAELMGQKLTADENNDE</sequence>
<comment type="subcellular location">
    <subcellularLocation>
        <location evidence="2">Endomembrane system</location>
        <topology evidence="2">Multi-pass membrane protein</topology>
    </subcellularLocation>
</comment>
<comment type="catalytic activity">
    <reaction evidence="1">
        <text>9-(9Z-hexadecenoyloxy)-octadecanoate + H2O = (9Z)-hexadecenoate + 9-hydroxy-octadecanoate + H(+)</text>
        <dbReference type="Rhea" id="RHEA:52068"/>
        <dbReference type="ChEBI" id="CHEBI:15377"/>
        <dbReference type="ChEBI" id="CHEBI:15378"/>
        <dbReference type="ChEBI" id="CHEBI:32372"/>
        <dbReference type="ChEBI" id="CHEBI:136286"/>
        <dbReference type="ChEBI" id="CHEBI:136309"/>
    </reaction>
    <physiologicalReaction direction="left-to-right" evidence="1">
        <dbReference type="Rhea" id="RHEA:52069"/>
    </physiologicalReaction>
</comment>
<comment type="catalytic activity">
    <reaction evidence="14">
        <text>13-(9Z-octadecenoyloxy)-octadecanoate + H2O = 13-hydroxy-octadecanoate + (9Z)-octadecenoate + H(+)</text>
        <dbReference type="Rhea" id="RHEA:52064"/>
        <dbReference type="ChEBI" id="CHEBI:15377"/>
        <dbReference type="ChEBI" id="CHEBI:15378"/>
        <dbReference type="ChEBI" id="CHEBI:30823"/>
        <dbReference type="ChEBI" id="CHEBI:136303"/>
        <dbReference type="ChEBI" id="CHEBI:136304"/>
    </reaction>
    <physiologicalReaction direction="left-to-right" evidence="14">
        <dbReference type="Rhea" id="RHEA:52065"/>
    </physiologicalReaction>
</comment>
<evidence type="ECO:0000256" key="16">
    <source>
        <dbReference type="ARBA" id="ARBA00049428"/>
    </source>
</evidence>
<feature type="transmembrane region" description="Helical" evidence="17">
    <location>
        <begin position="185"/>
        <end position="204"/>
    </location>
</feature>
<dbReference type="Proteomes" id="UP000663866">
    <property type="component" value="Unassembled WGS sequence"/>
</dbReference>
<dbReference type="InterPro" id="IPR031747">
    <property type="entry name" value="TMEM232"/>
</dbReference>
<evidence type="ECO:0000256" key="15">
    <source>
        <dbReference type="ARBA" id="ARBA00049322"/>
    </source>
</evidence>